<dbReference type="InterPro" id="IPR003838">
    <property type="entry name" value="ABC3_permease_C"/>
</dbReference>
<dbReference type="InterPro" id="IPR004513">
    <property type="entry name" value="FtsX"/>
</dbReference>
<dbReference type="GO" id="GO:0051301">
    <property type="term" value="P:cell division"/>
    <property type="evidence" value="ECO:0007669"/>
    <property type="project" value="UniProtKB-KW"/>
</dbReference>
<feature type="transmembrane region" description="Helical" evidence="13">
    <location>
        <begin position="276"/>
        <end position="298"/>
    </location>
</feature>
<evidence type="ECO:0000256" key="4">
    <source>
        <dbReference type="ARBA" id="ARBA00011160"/>
    </source>
</evidence>
<evidence type="ECO:0000256" key="9">
    <source>
        <dbReference type="ARBA" id="ARBA00022989"/>
    </source>
</evidence>
<dbReference type="Pfam" id="PF18075">
    <property type="entry name" value="FtsX_ECD"/>
    <property type="match status" value="1"/>
</dbReference>
<evidence type="ECO:0000256" key="3">
    <source>
        <dbReference type="ARBA" id="ARBA00007379"/>
    </source>
</evidence>
<comment type="function">
    <text evidence="1">Part of the ABC transporter FtsEX involved in cellular division.</text>
</comment>
<evidence type="ECO:0000256" key="7">
    <source>
        <dbReference type="ARBA" id="ARBA00022618"/>
    </source>
</evidence>
<organism evidence="16 17">
    <name type="scientific">Kineosporia babensis</name>
    <dbReference type="NCBI Taxonomy" id="499548"/>
    <lineage>
        <taxon>Bacteria</taxon>
        <taxon>Bacillati</taxon>
        <taxon>Actinomycetota</taxon>
        <taxon>Actinomycetes</taxon>
        <taxon>Kineosporiales</taxon>
        <taxon>Kineosporiaceae</taxon>
        <taxon>Kineosporia</taxon>
    </lineage>
</organism>
<feature type="domain" description="ABC3 transporter permease C-terminal" evidence="14">
    <location>
        <begin position="184"/>
        <end position="303"/>
    </location>
</feature>
<keyword evidence="7 12" id="KW-0132">Cell division</keyword>
<dbReference type="PANTHER" id="PTHR47755:SF1">
    <property type="entry name" value="CELL DIVISION PROTEIN FTSX"/>
    <property type="match status" value="1"/>
</dbReference>
<dbReference type="EMBL" id="JAJOMB010000033">
    <property type="protein sequence ID" value="MCD5316743.1"/>
    <property type="molecule type" value="Genomic_DNA"/>
</dbReference>
<dbReference type="GO" id="GO:0005886">
    <property type="term" value="C:plasma membrane"/>
    <property type="evidence" value="ECO:0007669"/>
    <property type="project" value="UniProtKB-SubCell"/>
</dbReference>
<dbReference type="PIRSF" id="PIRSF003097">
    <property type="entry name" value="FtsX"/>
    <property type="match status" value="1"/>
</dbReference>
<keyword evidence="17" id="KW-1185">Reference proteome</keyword>
<evidence type="ECO:0000313" key="17">
    <source>
        <dbReference type="Proteomes" id="UP001138997"/>
    </source>
</evidence>
<keyword evidence="6 12" id="KW-1003">Cell membrane</keyword>
<dbReference type="AlphaFoldDB" id="A0A9X1NPC6"/>
<comment type="caution">
    <text evidence="16">The sequence shown here is derived from an EMBL/GenBank/DDBJ whole genome shotgun (WGS) entry which is preliminary data.</text>
</comment>
<feature type="transmembrane region" description="Helical" evidence="13">
    <location>
        <begin position="180"/>
        <end position="203"/>
    </location>
</feature>
<protein>
    <recommendedName>
        <fullName evidence="5 12">Cell division protein FtsX</fullName>
    </recommendedName>
</protein>
<dbReference type="Gene3D" id="3.30.70.3040">
    <property type="match status" value="1"/>
</dbReference>
<comment type="subcellular location">
    <subcellularLocation>
        <location evidence="2">Cell membrane</location>
        <topology evidence="2">Multi-pass membrane protein</topology>
    </subcellularLocation>
</comment>
<evidence type="ECO:0000256" key="5">
    <source>
        <dbReference type="ARBA" id="ARBA00021907"/>
    </source>
</evidence>
<dbReference type="InterPro" id="IPR040690">
    <property type="entry name" value="FtsX_ECD"/>
</dbReference>
<keyword evidence="8 13" id="KW-0812">Transmembrane</keyword>
<evidence type="ECO:0000256" key="8">
    <source>
        <dbReference type="ARBA" id="ARBA00022692"/>
    </source>
</evidence>
<sequence>MRFQFIVDEILIGLRRNIAMAISVVLVTVVSLFLVGLGFLAQRQVDTMKDYWYDRVQVSIFLCGDGSTAAGCADGKATEAQKEQIQADLAAPQLAAYVDKVYFETQDEAFKHFKEQFKDSALSENVTVDQMPESYRVDLKNPEQYQVVAELFTDKPGVETVESQNEVLDRLFALLNQLKLGAWMLAAVTLICSVLLVATTIRLTAFTRRRETGIMRLVGASNFFIQLPFILESMIAAAVGAGLASVALVGVTKFQIQDRLAQSLTFTNYVGVGDALMVVPWLFVIGLGIAGVSAFLALQRYLKV</sequence>
<evidence type="ECO:0000256" key="6">
    <source>
        <dbReference type="ARBA" id="ARBA00022475"/>
    </source>
</evidence>
<feature type="domain" description="FtsX extracellular" evidence="15">
    <location>
        <begin position="56"/>
        <end position="161"/>
    </location>
</feature>
<dbReference type="InterPro" id="IPR047929">
    <property type="entry name" value="FtsX_actino"/>
</dbReference>
<keyword evidence="11 12" id="KW-0131">Cell cycle</keyword>
<reference evidence="16" key="1">
    <citation type="submission" date="2021-11" db="EMBL/GenBank/DDBJ databases">
        <title>Streptomyces corallinus and Kineosporia corallina sp. nov., two new coral-derived marine actinobacteria.</title>
        <authorList>
            <person name="Buangrab K."/>
            <person name="Sutthacheep M."/>
            <person name="Yeemin T."/>
            <person name="Harunari E."/>
            <person name="Igarashi Y."/>
            <person name="Sripreechasak P."/>
            <person name="Kanchanasin P."/>
            <person name="Tanasupawat S."/>
            <person name="Phongsopitanun W."/>
        </authorList>
    </citation>
    <scope>NUCLEOTIDE SEQUENCE</scope>
    <source>
        <strain evidence="16">JCM 31032</strain>
    </source>
</reference>
<feature type="transmembrane region" description="Helical" evidence="13">
    <location>
        <begin position="21"/>
        <end position="41"/>
    </location>
</feature>
<dbReference type="PANTHER" id="PTHR47755">
    <property type="entry name" value="CELL DIVISION PROTEIN FTSX"/>
    <property type="match status" value="1"/>
</dbReference>
<evidence type="ECO:0000256" key="12">
    <source>
        <dbReference type="PIRNR" id="PIRNR003097"/>
    </source>
</evidence>
<dbReference type="Proteomes" id="UP001138997">
    <property type="component" value="Unassembled WGS sequence"/>
</dbReference>
<evidence type="ECO:0000256" key="13">
    <source>
        <dbReference type="SAM" id="Phobius"/>
    </source>
</evidence>
<dbReference type="Pfam" id="PF02687">
    <property type="entry name" value="FtsX"/>
    <property type="match status" value="1"/>
</dbReference>
<keyword evidence="10 12" id="KW-0472">Membrane</keyword>
<evidence type="ECO:0000259" key="14">
    <source>
        <dbReference type="Pfam" id="PF02687"/>
    </source>
</evidence>
<name>A0A9X1NPC6_9ACTN</name>
<dbReference type="NCBIfam" id="NF038346">
    <property type="entry name" value="FtsX_actino"/>
    <property type="match status" value="1"/>
</dbReference>
<evidence type="ECO:0000256" key="10">
    <source>
        <dbReference type="ARBA" id="ARBA00023136"/>
    </source>
</evidence>
<accession>A0A9X1NPC6</accession>
<evidence type="ECO:0000256" key="11">
    <source>
        <dbReference type="ARBA" id="ARBA00023306"/>
    </source>
</evidence>
<comment type="subunit">
    <text evidence="4">Forms a membrane-associated complex with FtsE.</text>
</comment>
<evidence type="ECO:0000256" key="2">
    <source>
        <dbReference type="ARBA" id="ARBA00004651"/>
    </source>
</evidence>
<keyword evidence="9 13" id="KW-1133">Transmembrane helix</keyword>
<dbReference type="RefSeq" id="WP_231449594.1">
    <property type="nucleotide sequence ID" value="NZ_JAJOMB010000033.1"/>
</dbReference>
<evidence type="ECO:0000256" key="1">
    <source>
        <dbReference type="ARBA" id="ARBA00003552"/>
    </source>
</evidence>
<feature type="transmembrane region" description="Helical" evidence="13">
    <location>
        <begin position="223"/>
        <end position="256"/>
    </location>
</feature>
<proteinExistence type="inferred from homology"/>
<comment type="similarity">
    <text evidence="3 12">Belongs to the ABC-4 integral membrane protein family. FtsX subfamily.</text>
</comment>
<gene>
    <name evidence="16" type="primary">ftsX</name>
    <name evidence="16" type="ORF">LR394_38185</name>
</gene>
<evidence type="ECO:0000313" key="16">
    <source>
        <dbReference type="EMBL" id="MCD5316743.1"/>
    </source>
</evidence>
<evidence type="ECO:0000259" key="15">
    <source>
        <dbReference type="Pfam" id="PF18075"/>
    </source>
</evidence>